<sequence length="840" mass="88962">MTSADAQEPEHAVATGDVAAGPEELRRAVEAADVTGVVAWVRRTGEKQRRAAFAELAAAARQPAEDWQTSQRRAPARIVALVGCASTAKKAVTALNRGQLRWGLRAAQPAPVLEVLRLRQVPWIGEFAQLMADRLPVDGGWSASGHWQLVDFLVRESGCAVPTGEAFTACWIDAMRNASDADVAVRDSPYTAALVPMLFTHDRLGSRLDYEYEQDARGFVPALIRLGAGDAAVRRLLVEGCRSRLLRGGKPGELRAYTRLHEALAVSPQEAAAGAGDYLRLVEAGNSTVAGMALKALRGVDDAGLLAWDTLRDVAGLALARPEKTLVKAQTTWLRQVARRRPEHAAEVSALLSGPASTTSEPVPAALPIPVAAPLGPPLGSLAELAEELSALLAGDRSVPTVERVLAAIAYWRVKDQEALALTVRPLVDAGRAWWGKLAEQMREMLLTVTVVGGRSARWWQLADLFRGDGAVQAKALRKMRGSSSGLHLVLAARLAEMSVQLVRQPVPLLMATPTHANGRLEAAELLRRLEQAEREGWQPWALDFEQALLRLPRETDPQVVAAALRLRSPAGAAFARWVSGPVPDPVSLRRQQRADPKPSSYYSWQRQPAVRRVVGLKPPEHAGPLVLETMTVVRPDHPAVASGDVEEPQLWAAALPSHREVVAASALPMLAANADLDHEGGGVLLAHLAEGEGPVGPAVHLALAYGLAARAAADRIAAVDGLLGLAATGDLDAAAVGRELGELAAAGVLKVNRFASALDEAAQAGAVAATWQIAVAALAPLVALDKARPATADLMALAVRCGRSGDAAQLPPEVTALAERGGSSRLVAHARELRALVAA</sequence>
<keyword evidence="2" id="KW-1185">Reference proteome</keyword>
<gene>
    <name evidence="1" type="ORF">Cco03nite_28790</name>
</gene>
<name>A0A8J3KVU8_9ACTN</name>
<proteinExistence type="predicted"/>
<dbReference type="AlphaFoldDB" id="A0A8J3KVU8"/>
<protein>
    <recommendedName>
        <fullName evidence="3">Secreted protein</fullName>
    </recommendedName>
</protein>
<evidence type="ECO:0000313" key="2">
    <source>
        <dbReference type="Proteomes" id="UP000630887"/>
    </source>
</evidence>
<reference evidence="1 2" key="1">
    <citation type="submission" date="2021-01" db="EMBL/GenBank/DDBJ databases">
        <title>Whole genome shotgun sequence of Catellatospora coxensis NBRC 107359.</title>
        <authorList>
            <person name="Komaki H."/>
            <person name="Tamura T."/>
        </authorList>
    </citation>
    <scope>NUCLEOTIDE SEQUENCE [LARGE SCALE GENOMIC DNA]</scope>
    <source>
        <strain evidence="1 2">NBRC 107359</strain>
    </source>
</reference>
<comment type="caution">
    <text evidence="1">The sequence shown here is derived from an EMBL/GenBank/DDBJ whole genome shotgun (WGS) entry which is preliminary data.</text>
</comment>
<dbReference type="RefSeq" id="WP_203692556.1">
    <property type="nucleotide sequence ID" value="NZ_BAAALC010000030.1"/>
</dbReference>
<organism evidence="1 2">
    <name type="scientific">Catellatospora coxensis</name>
    <dbReference type="NCBI Taxonomy" id="310354"/>
    <lineage>
        <taxon>Bacteria</taxon>
        <taxon>Bacillati</taxon>
        <taxon>Actinomycetota</taxon>
        <taxon>Actinomycetes</taxon>
        <taxon>Micromonosporales</taxon>
        <taxon>Micromonosporaceae</taxon>
        <taxon>Catellatospora</taxon>
    </lineage>
</organism>
<evidence type="ECO:0000313" key="1">
    <source>
        <dbReference type="EMBL" id="GIG06179.1"/>
    </source>
</evidence>
<accession>A0A8J3KVU8</accession>
<dbReference type="EMBL" id="BONI01000020">
    <property type="protein sequence ID" value="GIG06179.1"/>
    <property type="molecule type" value="Genomic_DNA"/>
</dbReference>
<evidence type="ECO:0008006" key="3">
    <source>
        <dbReference type="Google" id="ProtNLM"/>
    </source>
</evidence>
<dbReference type="Proteomes" id="UP000630887">
    <property type="component" value="Unassembled WGS sequence"/>
</dbReference>